<dbReference type="RefSeq" id="WP_169606143.1">
    <property type="nucleotide sequence ID" value="NZ_CP051682.1"/>
</dbReference>
<evidence type="ECO:0000313" key="2">
    <source>
        <dbReference type="Proteomes" id="UP000503278"/>
    </source>
</evidence>
<dbReference type="AlphaFoldDB" id="A0A7L5E436"/>
<dbReference type="EMBL" id="CP051682">
    <property type="protein sequence ID" value="QJD95126.1"/>
    <property type="molecule type" value="Genomic_DNA"/>
</dbReference>
<dbReference type="Proteomes" id="UP000503278">
    <property type="component" value="Chromosome"/>
</dbReference>
<dbReference type="InterPro" id="IPR011044">
    <property type="entry name" value="Quino_amine_DH_bsu"/>
</dbReference>
<gene>
    <name evidence="1" type="ORF">HH214_04155</name>
</gene>
<sequence length="290" mass="32524">MILILELAAYAQKKGGDKGLIAGYLQADELGETSGIAASTQHPDTYYIHNDSGDTNRFFAISSNGKLKGTYYYQTNTGNVRAYDCEDIAMGPGPVNGQSYIYLGDIGDNGSYRKFITVYRMAEPELPATEGSKQEVAASALNLKYPDGARDAETLMVDPVEKLIYVVSKRESQVAIYTAPLSYHDNDTVTMTRRCQIHFKGIRPFKWIVAGDISHDGSQVLLKSYTRVYYWKRQGNEPVWQTMQRPPQELSYEQEHQGEAIGFATDGHSYYTVSEGKKSPIYHYQLSTTR</sequence>
<proteinExistence type="predicted"/>
<reference evidence="1 2" key="1">
    <citation type="submission" date="2020-04" db="EMBL/GenBank/DDBJ databases">
        <title>Genome sequencing of novel species.</title>
        <authorList>
            <person name="Heo J."/>
            <person name="Kim S.-J."/>
            <person name="Kim J.-S."/>
            <person name="Hong S.-B."/>
            <person name="Kwon S.-W."/>
        </authorList>
    </citation>
    <scope>NUCLEOTIDE SEQUENCE [LARGE SCALE GENOMIC DNA]</scope>
    <source>
        <strain evidence="1 2">F39-2</strain>
    </source>
</reference>
<evidence type="ECO:0008006" key="3">
    <source>
        <dbReference type="Google" id="ProtNLM"/>
    </source>
</evidence>
<organism evidence="1 2">
    <name type="scientific">Mucilaginibacter robiniae</name>
    <dbReference type="NCBI Taxonomy" id="2728022"/>
    <lineage>
        <taxon>Bacteria</taxon>
        <taxon>Pseudomonadati</taxon>
        <taxon>Bacteroidota</taxon>
        <taxon>Sphingobacteriia</taxon>
        <taxon>Sphingobacteriales</taxon>
        <taxon>Sphingobacteriaceae</taxon>
        <taxon>Mucilaginibacter</taxon>
    </lineage>
</organism>
<accession>A0A7L5E436</accession>
<name>A0A7L5E436_9SPHI</name>
<keyword evidence="2" id="KW-1185">Reference proteome</keyword>
<protein>
    <recommendedName>
        <fullName evidence="3">PE-PGRS family protein</fullName>
    </recommendedName>
</protein>
<evidence type="ECO:0000313" key="1">
    <source>
        <dbReference type="EMBL" id="QJD95126.1"/>
    </source>
</evidence>
<dbReference type="SUPFAM" id="SSF50969">
    <property type="entry name" value="YVTN repeat-like/Quinoprotein amine dehydrogenase"/>
    <property type="match status" value="1"/>
</dbReference>
<dbReference type="KEGG" id="mrob:HH214_04155"/>